<dbReference type="GO" id="GO:0009451">
    <property type="term" value="P:RNA modification"/>
    <property type="evidence" value="ECO:0007669"/>
    <property type="project" value="InterPro"/>
</dbReference>
<feature type="repeat" description="PPR" evidence="3">
    <location>
        <begin position="236"/>
        <end position="270"/>
    </location>
</feature>
<comment type="caution">
    <text evidence="7">The sequence shown here is derived from an EMBL/GenBank/DDBJ whole genome shotgun (WGS) entry which is preliminary data.</text>
</comment>
<organism evidence="7 8">
    <name type="scientific">Cannabis sativa</name>
    <name type="common">Hemp</name>
    <name type="synonym">Marijuana</name>
    <dbReference type="NCBI Taxonomy" id="3483"/>
    <lineage>
        <taxon>Eukaryota</taxon>
        <taxon>Viridiplantae</taxon>
        <taxon>Streptophyta</taxon>
        <taxon>Embryophyta</taxon>
        <taxon>Tracheophyta</taxon>
        <taxon>Spermatophyta</taxon>
        <taxon>Magnoliopsida</taxon>
        <taxon>eudicotyledons</taxon>
        <taxon>Gunneridae</taxon>
        <taxon>Pentapetalae</taxon>
        <taxon>rosids</taxon>
        <taxon>fabids</taxon>
        <taxon>Rosales</taxon>
        <taxon>Cannabaceae</taxon>
        <taxon>Cannabis</taxon>
    </lineage>
</organism>
<keyword evidence="8" id="KW-1185">Reference proteome</keyword>
<dbReference type="Pfam" id="PF01535">
    <property type="entry name" value="PPR"/>
    <property type="match status" value="5"/>
</dbReference>
<dbReference type="FunFam" id="1.25.40.10:FF:000073">
    <property type="entry name" value="Pentatricopeptide repeat-containing protein chloroplastic"/>
    <property type="match status" value="1"/>
</dbReference>
<dbReference type="PROSITE" id="PS51375">
    <property type="entry name" value="PPR"/>
    <property type="match status" value="14"/>
</dbReference>
<feature type="repeat" description="PPR" evidence="3">
    <location>
        <begin position="1023"/>
        <end position="1057"/>
    </location>
</feature>
<feature type="domain" description="DYW" evidence="5">
    <location>
        <begin position="1238"/>
        <end position="1330"/>
    </location>
</feature>
<accession>A0A7J6HVN3</accession>
<dbReference type="InterPro" id="IPR046960">
    <property type="entry name" value="PPR_At4g14850-like_plant"/>
</dbReference>
<evidence type="ECO:0000313" key="8">
    <source>
        <dbReference type="Proteomes" id="UP000583929"/>
    </source>
</evidence>
<reference evidence="7 8" key="1">
    <citation type="journal article" date="2020" name="bioRxiv">
        <title>Sequence and annotation of 42 cannabis genomes reveals extensive copy number variation in cannabinoid synthesis and pathogen resistance genes.</title>
        <authorList>
            <person name="Mckernan K.J."/>
            <person name="Helbert Y."/>
            <person name="Kane L.T."/>
            <person name="Ebling H."/>
            <person name="Zhang L."/>
            <person name="Liu B."/>
            <person name="Eaton Z."/>
            <person name="Mclaughlin S."/>
            <person name="Kingan S."/>
            <person name="Baybayan P."/>
            <person name="Concepcion G."/>
            <person name="Jordan M."/>
            <person name="Riva A."/>
            <person name="Barbazuk W."/>
            <person name="Harkins T."/>
        </authorList>
    </citation>
    <scope>NUCLEOTIDE SEQUENCE [LARGE SCALE GENOMIC DNA]</scope>
    <source>
        <strain evidence="8">cv. Jamaican Lion 4</strain>
        <tissue evidence="7">Leaf</tissue>
    </source>
</reference>
<evidence type="ECO:0008006" key="9">
    <source>
        <dbReference type="Google" id="ProtNLM"/>
    </source>
</evidence>
<evidence type="ECO:0000256" key="2">
    <source>
        <dbReference type="ARBA" id="ARBA00022737"/>
    </source>
</evidence>
<feature type="repeat" description="PPR" evidence="3">
    <location>
        <begin position="468"/>
        <end position="502"/>
    </location>
</feature>
<name>A0A7J6HVN3_CANSA</name>
<dbReference type="Pfam" id="PF20431">
    <property type="entry name" value="E_motif"/>
    <property type="match status" value="1"/>
</dbReference>
<sequence>MNMKHRHCSYFPKLIFSTRRHYATKYTAKVTSTSPTGRSLSAEVKPPSPLPLDVRGYPLPRHELICTATRILLRRKSSSDPFSDLSDYLASLSVTLTSSEASEILKSLNTPLLALRFFQFCSSLSPDFRHDSFTYTRLLLILSKSAAADRLDQVRSVLVDMERSGVRGTISTVNILIGLFGHSQDLEMCLGLVKKWELRMNPYTYKCLLQAYLRSHDSTKAFETYREMRRRGYKLDIFAYNMLIHALAKNDKIDHAYTIFEDMRKKHCEPDDFTYTIMIRMNGKSGKVDLSLALFQEMITKGFTPNLITYNTMIEALASNKMVEKAIFVFSKMVERDCRPNEFTYSKLGRLDEIVELSMKYMTKPIYAFLVKTLSKLGHASEAHRLFCNMWSFHDKGDREACFSMLESLCTRGKTTEAVDLLSKIHEKGITTDTIMYNTVFSALGKSKQISHLQELYEKMKQDGPSPDIFTYNILIASFGRAGKVEEAVELFEELENSDYKPDIITYNSLINYLGKNGHLDEAHMRFKEMQEKGLSPDVVTYSTLIECFGKTDRVEMACRLFDEMLAEGCYPNIVTYNILLDCLERCGRTAEAVDLYAKLKQQGLTPDSITYAVLDRLQGGSHRRIRARRQSPITVPLDEKGKLVNKKILLPTLQIILTTSCLELPPIKWGEIFRWIPVHVWLFDLLSEHGQIGQSLIILAIANPVIRIRRRFTSFHNPITTTTSTLLRHSSHPPTLDGSSPHNPANPNPYIPITQCISLLQLCASSKLKLMQIHAFSVRHGVLFSDPDVGKHLVFAIVSVSASMSYAHNVFSRIDSPNIFTWNTMIRGYAESENPRPAIELYRYMRVFSCVKPDTHSYPFLLKAAAKLAVVWEGEMIHSLVLRNGFESLIFVRNGLLHMYGCYGCVESVHKVFVLMSQRDLVAWNTVINGFALNGRLNEALVLFRDMGFEGVEPDGFTMVRLLSVCGELGALALGRRAHVYMLKVGLLSSNLHSNNSLLDFYAKCGSIRDAQKMFTEMKERSVVSWTSLIVGLAINGFGKDALELFRKLEREGLVPTEITFVGVLYACSHCGMVKEGFTYFRKMQEKYGIVPRIEHYGCMIDLLGRAGLVKEAYEYILNMPLKPNAVIWRTLLGACTIQGNLALGELARSHLQKLEPGHSGDYVLLSNLYASENRWSDVQEVRKAMLSQGVMKTPGYSLVELRNRVYEFVMGDRSHPFSEETYAKLAEITSLLRLEGYVPHTANVLADIEEEEKENALSYHSEKIAVAFMLVNTGPGIPIRILKNLRICVDCHVAFKLISKIYDREIVVRDCTRFHHFGNGSCSCSDYW</sequence>
<evidence type="ECO:0000259" key="6">
    <source>
        <dbReference type="Pfam" id="PF17177"/>
    </source>
</evidence>
<dbReference type="Pfam" id="PF17177">
    <property type="entry name" value="PPR_long"/>
    <property type="match status" value="1"/>
</dbReference>
<feature type="repeat" description="PPR" evidence="3">
    <location>
        <begin position="538"/>
        <end position="572"/>
    </location>
</feature>
<evidence type="ECO:0000256" key="1">
    <source>
        <dbReference type="ARBA" id="ARBA00006643"/>
    </source>
</evidence>
<dbReference type="NCBIfam" id="TIGR00756">
    <property type="entry name" value="PPR"/>
    <property type="match status" value="13"/>
</dbReference>
<dbReference type="FunFam" id="1.25.40.10:FF:000031">
    <property type="entry name" value="Pentatricopeptide repeat-containing protein mitochondrial"/>
    <property type="match status" value="1"/>
</dbReference>
<dbReference type="EMBL" id="JAATIQ010000026">
    <property type="protein sequence ID" value="KAF4398460.1"/>
    <property type="molecule type" value="Genomic_DNA"/>
</dbReference>
<dbReference type="InterPro" id="IPR011990">
    <property type="entry name" value="TPR-like_helical_dom_sf"/>
</dbReference>
<dbReference type="FunFam" id="1.25.40.10:FF:000366">
    <property type="entry name" value="Pentatricopeptide (PPR) repeat-containing protein"/>
    <property type="match status" value="1"/>
</dbReference>
<feature type="repeat" description="PPR" evidence="3">
    <location>
        <begin position="992"/>
        <end position="1022"/>
    </location>
</feature>
<feature type="repeat" description="PPR" evidence="3">
    <location>
        <begin position="271"/>
        <end position="305"/>
    </location>
</feature>
<feature type="repeat" description="PPR" evidence="3">
    <location>
        <begin position="201"/>
        <end position="235"/>
    </location>
</feature>
<feature type="domain" description="PROP1-like PPR" evidence="6">
    <location>
        <begin position="206"/>
        <end position="383"/>
    </location>
</feature>
<dbReference type="SUPFAM" id="SSF48452">
    <property type="entry name" value="TPR-like"/>
    <property type="match status" value="1"/>
</dbReference>
<evidence type="ECO:0000256" key="4">
    <source>
        <dbReference type="SAM" id="MobiDB-lite"/>
    </source>
</evidence>
<evidence type="ECO:0000313" key="7">
    <source>
        <dbReference type="EMBL" id="KAF4398460.1"/>
    </source>
</evidence>
<feature type="repeat" description="PPR" evidence="3">
    <location>
        <begin position="819"/>
        <end position="853"/>
    </location>
</feature>
<dbReference type="Pfam" id="PF14432">
    <property type="entry name" value="DYW_deaminase"/>
    <property type="match status" value="1"/>
</dbReference>
<feature type="region of interest" description="Disordered" evidence="4">
    <location>
        <begin position="725"/>
        <end position="745"/>
    </location>
</feature>
<dbReference type="InterPro" id="IPR032867">
    <property type="entry name" value="DYW_dom"/>
</dbReference>
<evidence type="ECO:0000259" key="5">
    <source>
        <dbReference type="Pfam" id="PF14432"/>
    </source>
</evidence>
<dbReference type="Proteomes" id="UP000583929">
    <property type="component" value="Unassembled WGS sequence"/>
</dbReference>
<dbReference type="Pfam" id="PF13041">
    <property type="entry name" value="PPR_2"/>
    <property type="match status" value="4"/>
</dbReference>
<dbReference type="InterPro" id="IPR046848">
    <property type="entry name" value="E_motif"/>
</dbReference>
<feature type="repeat" description="PPR" evidence="3">
    <location>
        <begin position="921"/>
        <end position="955"/>
    </location>
</feature>
<dbReference type="PANTHER" id="PTHR47926">
    <property type="entry name" value="PENTATRICOPEPTIDE REPEAT-CONTAINING PROTEIN"/>
    <property type="match status" value="1"/>
</dbReference>
<dbReference type="InterPro" id="IPR033443">
    <property type="entry name" value="PROP1-like_PPR_dom"/>
</dbReference>
<protein>
    <recommendedName>
        <fullName evidence="9">Pentatricopeptide repeat-containing protein</fullName>
    </recommendedName>
</protein>
<feature type="repeat" description="PPR" evidence="3">
    <location>
        <begin position="306"/>
        <end position="340"/>
    </location>
</feature>
<dbReference type="Pfam" id="PF12854">
    <property type="entry name" value="PPR_1"/>
    <property type="match status" value="1"/>
</dbReference>
<feature type="repeat" description="PPR" evidence="3">
    <location>
        <begin position="433"/>
        <end position="467"/>
    </location>
</feature>
<keyword evidence="2" id="KW-0677">Repeat</keyword>
<dbReference type="Gene3D" id="1.25.40.10">
    <property type="entry name" value="Tetratricopeptide repeat domain"/>
    <property type="match status" value="7"/>
</dbReference>
<dbReference type="PANTHER" id="PTHR47926:SF507">
    <property type="entry name" value="DYW DOMAIN-CONTAINING PROTEIN"/>
    <property type="match status" value="1"/>
</dbReference>
<proteinExistence type="inferred from homology"/>
<gene>
    <name evidence="7" type="ORF">G4B88_025439</name>
</gene>
<feature type="repeat" description="PPR" evidence="3">
    <location>
        <begin position="398"/>
        <end position="432"/>
    </location>
</feature>
<evidence type="ECO:0000256" key="3">
    <source>
        <dbReference type="PROSITE-ProRule" id="PRU00708"/>
    </source>
</evidence>
<dbReference type="InterPro" id="IPR002885">
    <property type="entry name" value="PPR_rpt"/>
</dbReference>
<dbReference type="GO" id="GO:0003723">
    <property type="term" value="F:RNA binding"/>
    <property type="evidence" value="ECO:0007669"/>
    <property type="project" value="InterPro"/>
</dbReference>
<feature type="repeat" description="PPR" evidence="3">
    <location>
        <begin position="503"/>
        <end position="537"/>
    </location>
</feature>
<comment type="similarity">
    <text evidence="1">Belongs to the PPR family. PCMP-H subfamily.</text>
</comment>
<dbReference type="GO" id="GO:0008270">
    <property type="term" value="F:zinc ion binding"/>
    <property type="evidence" value="ECO:0007669"/>
    <property type="project" value="InterPro"/>
</dbReference>
<feature type="repeat" description="PPR" evidence="3">
    <location>
        <begin position="573"/>
        <end position="607"/>
    </location>
</feature>